<feature type="active site" evidence="5">
    <location>
        <position position="118"/>
    </location>
</feature>
<dbReference type="PANTHER" id="PTHR43808">
    <property type="entry name" value="ACETYLORNITHINE DEACETYLASE"/>
    <property type="match status" value="1"/>
</dbReference>
<dbReference type="KEGG" id="ccam:M5D45_25470"/>
<dbReference type="EMBL" id="CP097331">
    <property type="protein sequence ID" value="URF06455.1"/>
    <property type="molecule type" value="Genomic_DNA"/>
</dbReference>
<comment type="cofactor">
    <cofactor evidence="1">
        <name>Zn(2+)</name>
        <dbReference type="ChEBI" id="CHEBI:29105"/>
    </cofactor>
</comment>
<evidence type="ECO:0000256" key="3">
    <source>
        <dbReference type="ARBA" id="ARBA00022801"/>
    </source>
</evidence>
<dbReference type="Proteomes" id="UP001056132">
    <property type="component" value="Chromosome 2"/>
</dbReference>
<keyword evidence="3" id="KW-0378">Hydrolase</keyword>
<reference evidence="8" key="2">
    <citation type="submission" date="2022-05" db="EMBL/GenBank/DDBJ databases">
        <authorList>
            <person name="Kunte H.-J."/>
        </authorList>
    </citation>
    <scope>NUCLEOTIDE SEQUENCE</scope>
    <source>
        <strain evidence="8">G5</strain>
    </source>
</reference>
<evidence type="ECO:0000256" key="4">
    <source>
        <dbReference type="ARBA" id="ARBA00022833"/>
    </source>
</evidence>
<dbReference type="InterPro" id="IPR001261">
    <property type="entry name" value="ArgE/DapE_CS"/>
</dbReference>
<dbReference type="Pfam" id="PF01546">
    <property type="entry name" value="Peptidase_M20"/>
    <property type="match status" value="1"/>
</dbReference>
<feature type="domain" description="Peptidase M20 dimerisation" evidence="7">
    <location>
        <begin position="221"/>
        <end position="316"/>
    </location>
</feature>
<dbReference type="InterPro" id="IPR036264">
    <property type="entry name" value="Bact_exopeptidase_dim_dom"/>
</dbReference>
<evidence type="ECO:0000256" key="5">
    <source>
        <dbReference type="PIRSR" id="PIRSR037238-1"/>
    </source>
</evidence>
<dbReference type="InterPro" id="IPR002933">
    <property type="entry name" value="Peptidase_M20"/>
</dbReference>
<evidence type="ECO:0000259" key="7">
    <source>
        <dbReference type="Pfam" id="PF07687"/>
    </source>
</evidence>
<keyword evidence="6" id="KW-0732">Signal</keyword>
<reference evidence="8" key="1">
    <citation type="journal article" date="2022" name="Microbiol. Resour. Announc.">
        <title>Genome Sequence of Cupriavidus campinensis Strain G5, a Member of a Bacterial Consortium Capable of Polyethylene Degradation.</title>
        <authorList>
            <person name="Schneider B."/>
            <person name="Pfeiffer F."/>
            <person name="Dyall-Smith M."/>
            <person name="Kunte H.J."/>
        </authorList>
    </citation>
    <scope>NUCLEOTIDE SEQUENCE</scope>
    <source>
        <strain evidence="8">G5</strain>
    </source>
</reference>
<organism evidence="8 9">
    <name type="scientific">Cupriavidus campinensis</name>
    <dbReference type="NCBI Taxonomy" id="151783"/>
    <lineage>
        <taxon>Bacteria</taxon>
        <taxon>Pseudomonadati</taxon>
        <taxon>Pseudomonadota</taxon>
        <taxon>Betaproteobacteria</taxon>
        <taxon>Burkholderiales</taxon>
        <taxon>Burkholderiaceae</taxon>
        <taxon>Cupriavidus</taxon>
    </lineage>
</organism>
<dbReference type="SUPFAM" id="SSF55031">
    <property type="entry name" value="Bacterial exopeptidase dimerisation domain"/>
    <property type="match status" value="1"/>
</dbReference>
<gene>
    <name evidence="8" type="ORF">M5D45_25470</name>
</gene>
<dbReference type="Gene3D" id="3.40.630.10">
    <property type="entry name" value="Zn peptidases"/>
    <property type="match status" value="1"/>
</dbReference>
<dbReference type="PROSITE" id="PS00759">
    <property type="entry name" value="ARGE_DAPE_CPG2_2"/>
    <property type="match status" value="1"/>
</dbReference>
<sequence length="423" mass="44010">MPRSVRHRRAALPAALSIALSLAWGGTALAAGPDAVLLQAAQAAQPGVVQSLKEMVSIESGSHDIDGLNRMAAYTEKRLKALGASVERVPAAQGHGPIVKGTLEGTGRGRILLIAHMDTVYPHNTLASQPIREEGNKLYGPGIADDKGGIAVILHSLEIMKAQGWKDFARVTVLFNADEEIGSLGSGAAIAALGAQHDVVLSCEPNPAKAVAKTESLLLGAAGTASATMAVQGRAAHAGAAPELGRNALMELAYQLQQTRDVAKSVPGSQLNWTNAKAGDARNQIPASASAFGDVRVTAAGAAQKLQAALQEKVNAGHLVPDTQTTITMEEGRPPFVVNARGRELAAQAQKIYAELDGRQLALFPGTGGATDAGFAGQSGKAAVVESFGLSGFGYHARDEYIELDSIVPRLYLMTRMLQESGR</sequence>
<dbReference type="GO" id="GO:0016787">
    <property type="term" value="F:hydrolase activity"/>
    <property type="evidence" value="ECO:0007669"/>
    <property type="project" value="UniProtKB-KW"/>
</dbReference>
<dbReference type="AlphaFoldDB" id="A0AAE9I4U2"/>
<evidence type="ECO:0000313" key="9">
    <source>
        <dbReference type="Proteomes" id="UP001056132"/>
    </source>
</evidence>
<dbReference type="SUPFAM" id="SSF53187">
    <property type="entry name" value="Zn-dependent exopeptidases"/>
    <property type="match status" value="1"/>
</dbReference>
<keyword evidence="4" id="KW-0862">Zinc</keyword>
<dbReference type="PANTHER" id="PTHR43808:SF10">
    <property type="entry name" value="BLL3749 PROTEIN"/>
    <property type="match status" value="1"/>
</dbReference>
<dbReference type="InterPro" id="IPR011650">
    <property type="entry name" value="Peptidase_M20_dimer"/>
</dbReference>
<feature type="active site" description="Proton acceptor" evidence="5">
    <location>
        <position position="179"/>
    </location>
</feature>
<dbReference type="Pfam" id="PF07687">
    <property type="entry name" value="M20_dimer"/>
    <property type="match status" value="1"/>
</dbReference>
<dbReference type="Gene3D" id="3.30.70.360">
    <property type="match status" value="1"/>
</dbReference>
<dbReference type="PIRSF" id="PIRSF037238">
    <property type="entry name" value="Carboxypeptidase_G2"/>
    <property type="match status" value="1"/>
</dbReference>
<keyword evidence="2" id="KW-0479">Metal-binding</keyword>
<dbReference type="CDD" id="cd03885">
    <property type="entry name" value="M20_CPDG2"/>
    <property type="match status" value="1"/>
</dbReference>
<evidence type="ECO:0000313" key="8">
    <source>
        <dbReference type="EMBL" id="URF06455.1"/>
    </source>
</evidence>
<feature type="signal peptide" evidence="6">
    <location>
        <begin position="1"/>
        <end position="30"/>
    </location>
</feature>
<dbReference type="NCBIfam" id="NF004788">
    <property type="entry name" value="PRK06133.1"/>
    <property type="match status" value="1"/>
</dbReference>
<evidence type="ECO:0000256" key="6">
    <source>
        <dbReference type="SAM" id="SignalP"/>
    </source>
</evidence>
<protein>
    <submittedName>
        <fullName evidence="8">M20/M25/M40 family metallo-hydrolase</fullName>
    </submittedName>
</protein>
<dbReference type="PROSITE" id="PS00758">
    <property type="entry name" value="ARGE_DAPE_CPG2_1"/>
    <property type="match status" value="1"/>
</dbReference>
<evidence type="ECO:0000256" key="2">
    <source>
        <dbReference type="ARBA" id="ARBA00022723"/>
    </source>
</evidence>
<dbReference type="RefSeq" id="WP_250025465.1">
    <property type="nucleotide sequence ID" value="NZ_CP097331.1"/>
</dbReference>
<evidence type="ECO:0000256" key="1">
    <source>
        <dbReference type="ARBA" id="ARBA00001947"/>
    </source>
</evidence>
<proteinExistence type="predicted"/>
<feature type="chain" id="PRO_5042142640" evidence="6">
    <location>
        <begin position="31"/>
        <end position="423"/>
    </location>
</feature>
<dbReference type="InterPro" id="IPR017150">
    <property type="entry name" value="Pept_M20_glutamate_carboxypep"/>
</dbReference>
<dbReference type="InterPro" id="IPR050072">
    <property type="entry name" value="Peptidase_M20A"/>
</dbReference>
<accession>A0AAE9I4U2</accession>
<dbReference type="GO" id="GO:0046872">
    <property type="term" value="F:metal ion binding"/>
    <property type="evidence" value="ECO:0007669"/>
    <property type="project" value="UniProtKB-KW"/>
</dbReference>
<name>A0AAE9I4U2_9BURK</name>